<dbReference type="Proteomes" id="UP000321272">
    <property type="component" value="Chromosome"/>
</dbReference>
<dbReference type="InterPro" id="IPR029058">
    <property type="entry name" value="AB_hydrolase_fold"/>
</dbReference>
<dbReference type="InterPro" id="IPR051601">
    <property type="entry name" value="Serine_prot/Carboxylest_S33"/>
</dbReference>
<sequence length="428" mass="49070">MKHDEYTLPGRHVIDRYVEVPLDWRSADNDEKIVVFFREVCHPAKRNDRLPLLVFLQGGPGGKSPRPTKDDPVWLSEAIKQYRVILPDQRGTGRSARITAATMEKMSDPETAANYLSHFDAHAVVADLEYIRKNVYQDVTWETLGQSYGGFLTLTYLSHAPEGLAKCYIAGGLPSLSPDAGEVYRRTYRRVARKMEAYYARYPSDSEKLDDIADHIRANQPRLPNGDILTVRRFQTLGLLLGMGDGPEKLHWLIEEAFTSEKKEALNRHFLNEVMTLTGLDENPLFAALHEHIYATPDAEYAWAAEREREHHHEFSQEHRPLYLTGEMIYPWMFEEISALKPFRDGVHALAGKRLTKPFYDRERLAHNSVPVAAAIYFDDMYVDAGLSVETAEVVDNLAYWMTNEFEHDGLRQDPKVFKKLVSLLEDC</sequence>
<organism evidence="4 5">
    <name type="scientific">Pistricoccus aurantiacus</name>
    <dbReference type="NCBI Taxonomy" id="1883414"/>
    <lineage>
        <taxon>Bacteria</taxon>
        <taxon>Pseudomonadati</taxon>
        <taxon>Pseudomonadota</taxon>
        <taxon>Gammaproteobacteria</taxon>
        <taxon>Oceanospirillales</taxon>
        <taxon>Halomonadaceae</taxon>
        <taxon>Pistricoccus</taxon>
    </lineage>
</organism>
<dbReference type="EMBL" id="CP042382">
    <property type="protein sequence ID" value="QEA38699.1"/>
    <property type="molecule type" value="Genomic_DNA"/>
</dbReference>
<dbReference type="SUPFAM" id="SSF53474">
    <property type="entry name" value="alpha/beta-Hydrolases"/>
    <property type="match status" value="1"/>
</dbReference>
<dbReference type="PANTHER" id="PTHR43248:SF2">
    <property type="entry name" value="PROLYL AMINOPEPTIDASE"/>
    <property type="match status" value="1"/>
</dbReference>
<keyword evidence="2 4" id="KW-0378">Hydrolase</keyword>
<dbReference type="GO" id="GO:0008233">
    <property type="term" value="F:peptidase activity"/>
    <property type="evidence" value="ECO:0007669"/>
    <property type="project" value="InterPro"/>
</dbReference>
<dbReference type="PRINTS" id="PR00793">
    <property type="entry name" value="PROAMNOPTASE"/>
</dbReference>
<dbReference type="KEGG" id="paur:FGL86_06150"/>
<dbReference type="PANTHER" id="PTHR43248">
    <property type="entry name" value="2-SUCCINYL-6-HYDROXY-2,4-CYCLOHEXADIENE-1-CARBOXYLATE SYNTHASE"/>
    <property type="match status" value="1"/>
</dbReference>
<dbReference type="GO" id="GO:0006508">
    <property type="term" value="P:proteolysis"/>
    <property type="evidence" value="ECO:0007669"/>
    <property type="project" value="InterPro"/>
</dbReference>
<dbReference type="OrthoDB" id="9796770at2"/>
<evidence type="ECO:0000256" key="1">
    <source>
        <dbReference type="ARBA" id="ARBA00010088"/>
    </source>
</evidence>
<reference evidence="4 5" key="1">
    <citation type="submission" date="2019-06" db="EMBL/GenBank/DDBJ databases">
        <title>Genome analyses of bacteria isolated from kimchi.</title>
        <authorList>
            <person name="Lee S."/>
            <person name="Ahn S."/>
            <person name="Roh S."/>
        </authorList>
    </citation>
    <scope>NUCLEOTIDE SEQUENCE [LARGE SCALE GENOMIC DNA]</scope>
    <source>
        <strain evidence="4 5">CBA4606</strain>
    </source>
</reference>
<dbReference type="AlphaFoldDB" id="A0A5B8SNQ6"/>
<dbReference type="InterPro" id="IPR000073">
    <property type="entry name" value="AB_hydrolase_1"/>
</dbReference>
<dbReference type="Gene3D" id="3.40.50.1820">
    <property type="entry name" value="alpha/beta hydrolase"/>
    <property type="match status" value="1"/>
</dbReference>
<evidence type="ECO:0000256" key="2">
    <source>
        <dbReference type="ARBA" id="ARBA00022801"/>
    </source>
</evidence>
<feature type="domain" description="AB hydrolase-1" evidence="3">
    <location>
        <begin position="51"/>
        <end position="205"/>
    </location>
</feature>
<gene>
    <name evidence="4" type="ORF">FGL86_06150</name>
</gene>
<dbReference type="RefSeq" id="WP_147183759.1">
    <property type="nucleotide sequence ID" value="NZ_CP042382.1"/>
</dbReference>
<evidence type="ECO:0000313" key="4">
    <source>
        <dbReference type="EMBL" id="QEA38699.1"/>
    </source>
</evidence>
<dbReference type="Pfam" id="PF00561">
    <property type="entry name" value="Abhydrolase_1"/>
    <property type="match status" value="1"/>
</dbReference>
<dbReference type="InterPro" id="IPR002410">
    <property type="entry name" value="Peptidase_S33"/>
</dbReference>
<evidence type="ECO:0000313" key="5">
    <source>
        <dbReference type="Proteomes" id="UP000321272"/>
    </source>
</evidence>
<protein>
    <submittedName>
        <fullName evidence="4">Alpha/beta hydrolase</fullName>
    </submittedName>
</protein>
<evidence type="ECO:0000259" key="3">
    <source>
        <dbReference type="Pfam" id="PF00561"/>
    </source>
</evidence>
<name>A0A5B8SNQ6_9GAMM</name>
<comment type="similarity">
    <text evidence="1">Belongs to the peptidase S33 family.</text>
</comment>
<accession>A0A5B8SNQ6</accession>
<keyword evidence="5" id="KW-1185">Reference proteome</keyword>
<proteinExistence type="inferred from homology"/>